<keyword evidence="4 6" id="KW-0067">ATP-binding</keyword>
<dbReference type="NCBIfam" id="NF008453">
    <property type="entry name" value="PRK11308.1"/>
    <property type="match status" value="1"/>
</dbReference>
<evidence type="ECO:0000313" key="7">
    <source>
        <dbReference type="Proteomes" id="UP000269301"/>
    </source>
</evidence>
<dbReference type="FunFam" id="3.40.50.300:FF:000016">
    <property type="entry name" value="Oligopeptide ABC transporter ATP-binding component"/>
    <property type="match status" value="1"/>
</dbReference>
<dbReference type="GO" id="GO:0015833">
    <property type="term" value="P:peptide transport"/>
    <property type="evidence" value="ECO:0007669"/>
    <property type="project" value="InterPro"/>
</dbReference>
<dbReference type="Proteomes" id="UP000269301">
    <property type="component" value="Unassembled WGS sequence"/>
</dbReference>
<dbReference type="InterPro" id="IPR027417">
    <property type="entry name" value="P-loop_NTPase"/>
</dbReference>
<dbReference type="EMBL" id="RBZP01000002">
    <property type="protein sequence ID" value="RKQ35717.1"/>
    <property type="molecule type" value="Genomic_DNA"/>
</dbReference>
<sequence length="335" mass="37640">MLAHVIESRDILRVENLSKDYPIRGGVLGRVTERIKAVKNVSFNVKKGETFSIVGESGCGKSTTGMCILRLIEATSGRVYLNEKDIFKLNKFQMKNVRSDIQIIFQDPYSSLNPKLTIRKILREPLIINGYGTKSEIDEKIISILEMVGLGAHHLDRYPHEFSGGQRQRIGIARALLLDPQLIICDEPVSALDVSIQSQLLNLLQDLQEKLDLTYVFISHDLSVVQHISDRVAVMYLGEIVEMGPSKEIFDNPKHPYTKALLSSVPKVNEQVRRIQKRIILDGDVPSPKNPPSGCTFHTRCPFAEDICTKFAPEKSNINKDHTVSCHLVENGDII</sequence>
<dbReference type="InterPro" id="IPR017871">
    <property type="entry name" value="ABC_transporter-like_CS"/>
</dbReference>
<organism evidence="6 7">
    <name type="scientific">Oceanobacillus halophilus</name>
    <dbReference type="NCBI Taxonomy" id="930130"/>
    <lineage>
        <taxon>Bacteria</taxon>
        <taxon>Bacillati</taxon>
        <taxon>Bacillota</taxon>
        <taxon>Bacilli</taxon>
        <taxon>Bacillales</taxon>
        <taxon>Bacillaceae</taxon>
        <taxon>Oceanobacillus</taxon>
    </lineage>
</organism>
<dbReference type="Pfam" id="PF08352">
    <property type="entry name" value="oligo_HPY"/>
    <property type="match status" value="1"/>
</dbReference>
<comment type="caution">
    <text evidence="6">The sequence shown here is derived from an EMBL/GenBank/DDBJ whole genome shotgun (WGS) entry which is preliminary data.</text>
</comment>
<dbReference type="SMART" id="SM00382">
    <property type="entry name" value="AAA"/>
    <property type="match status" value="1"/>
</dbReference>
<accession>A0A495A7D6</accession>
<evidence type="ECO:0000256" key="1">
    <source>
        <dbReference type="ARBA" id="ARBA00005417"/>
    </source>
</evidence>
<evidence type="ECO:0000313" key="6">
    <source>
        <dbReference type="EMBL" id="RKQ35717.1"/>
    </source>
</evidence>
<feature type="domain" description="ABC transporter" evidence="5">
    <location>
        <begin position="12"/>
        <end position="262"/>
    </location>
</feature>
<dbReference type="SUPFAM" id="SSF52540">
    <property type="entry name" value="P-loop containing nucleoside triphosphate hydrolases"/>
    <property type="match status" value="1"/>
</dbReference>
<dbReference type="InterPro" id="IPR013563">
    <property type="entry name" value="Oligopep_ABC_C"/>
</dbReference>
<dbReference type="Gene3D" id="3.40.50.300">
    <property type="entry name" value="P-loop containing nucleotide triphosphate hydrolases"/>
    <property type="match status" value="1"/>
</dbReference>
<dbReference type="InterPro" id="IPR050319">
    <property type="entry name" value="ABC_transp_ATP-bind"/>
</dbReference>
<protein>
    <submittedName>
        <fullName evidence="6">Dipeptide ABC transporter ATP-binding protein</fullName>
    </submittedName>
</protein>
<dbReference type="OrthoDB" id="9802264at2"/>
<name>A0A495A7D6_9BACI</name>
<dbReference type="PANTHER" id="PTHR43776">
    <property type="entry name" value="TRANSPORT ATP-BINDING PROTEIN"/>
    <property type="match status" value="1"/>
</dbReference>
<dbReference type="GO" id="GO:0016887">
    <property type="term" value="F:ATP hydrolysis activity"/>
    <property type="evidence" value="ECO:0007669"/>
    <property type="project" value="InterPro"/>
</dbReference>
<dbReference type="Pfam" id="PF00005">
    <property type="entry name" value="ABC_tran"/>
    <property type="match status" value="1"/>
</dbReference>
<comment type="similarity">
    <text evidence="1">Belongs to the ABC transporter superfamily.</text>
</comment>
<dbReference type="InterPro" id="IPR003593">
    <property type="entry name" value="AAA+_ATPase"/>
</dbReference>
<reference evidence="6 7" key="1">
    <citation type="journal article" date="2016" name="Int. J. Syst. Evol. Microbiol.">
        <title>Oceanobacillus halophilus sp. nov., a novel moderately halophilic bacterium from a hypersaline lake.</title>
        <authorList>
            <person name="Amoozegar M.A."/>
            <person name="Bagheri M."/>
            <person name="Makhdoumi A."/>
            <person name="Nikou M.M."/>
            <person name="Fazeli S.A.S."/>
            <person name="Schumann P."/>
            <person name="Sproer C."/>
            <person name="Sanchez-Porro C."/>
            <person name="Ventosa A."/>
        </authorList>
    </citation>
    <scope>NUCLEOTIDE SEQUENCE [LARGE SCALE GENOMIC DNA]</scope>
    <source>
        <strain evidence="6 7">DSM 23996</strain>
    </source>
</reference>
<evidence type="ECO:0000256" key="2">
    <source>
        <dbReference type="ARBA" id="ARBA00022448"/>
    </source>
</evidence>
<dbReference type="NCBIfam" id="TIGR01727">
    <property type="entry name" value="oligo_HPY"/>
    <property type="match status" value="1"/>
</dbReference>
<dbReference type="PROSITE" id="PS50893">
    <property type="entry name" value="ABC_TRANSPORTER_2"/>
    <property type="match status" value="1"/>
</dbReference>
<dbReference type="AlphaFoldDB" id="A0A495A7D6"/>
<keyword evidence="7" id="KW-1185">Reference proteome</keyword>
<proteinExistence type="inferred from homology"/>
<dbReference type="InterPro" id="IPR003439">
    <property type="entry name" value="ABC_transporter-like_ATP-bd"/>
</dbReference>
<evidence type="ECO:0000256" key="4">
    <source>
        <dbReference type="ARBA" id="ARBA00022840"/>
    </source>
</evidence>
<evidence type="ECO:0000259" key="5">
    <source>
        <dbReference type="PROSITE" id="PS50893"/>
    </source>
</evidence>
<dbReference type="PROSITE" id="PS00211">
    <property type="entry name" value="ABC_TRANSPORTER_1"/>
    <property type="match status" value="1"/>
</dbReference>
<dbReference type="GO" id="GO:0055085">
    <property type="term" value="P:transmembrane transport"/>
    <property type="evidence" value="ECO:0007669"/>
    <property type="project" value="UniProtKB-ARBA"/>
</dbReference>
<dbReference type="CDD" id="cd03257">
    <property type="entry name" value="ABC_NikE_OppD_transporters"/>
    <property type="match status" value="1"/>
</dbReference>
<keyword evidence="2" id="KW-0813">Transport</keyword>
<dbReference type="GO" id="GO:0005524">
    <property type="term" value="F:ATP binding"/>
    <property type="evidence" value="ECO:0007669"/>
    <property type="project" value="UniProtKB-KW"/>
</dbReference>
<dbReference type="PANTHER" id="PTHR43776:SF7">
    <property type="entry name" value="D,D-DIPEPTIDE TRANSPORT ATP-BINDING PROTEIN DDPF-RELATED"/>
    <property type="match status" value="1"/>
</dbReference>
<gene>
    <name evidence="6" type="ORF">D8M06_05485</name>
</gene>
<keyword evidence="3" id="KW-0547">Nucleotide-binding</keyword>
<evidence type="ECO:0000256" key="3">
    <source>
        <dbReference type="ARBA" id="ARBA00022741"/>
    </source>
</evidence>